<evidence type="ECO:0000256" key="6">
    <source>
        <dbReference type="ARBA" id="ARBA00033409"/>
    </source>
</evidence>
<dbReference type="InterPro" id="IPR042242">
    <property type="entry name" value="RecO_C"/>
</dbReference>
<comment type="function">
    <text evidence="7">Involved in DNA repair and RecF pathway recombination.</text>
</comment>
<accession>A0ABY5VHK7</accession>
<keyword evidence="3 7" id="KW-0227">DNA damage</keyword>
<reference evidence="9" key="1">
    <citation type="journal article" date="2022" name="Cell">
        <title>Design, construction, and in vivo augmentation of a complex gut microbiome.</title>
        <authorList>
            <person name="Cheng A.G."/>
            <person name="Ho P.Y."/>
            <person name="Aranda-Diaz A."/>
            <person name="Jain S."/>
            <person name="Yu F.B."/>
            <person name="Meng X."/>
            <person name="Wang M."/>
            <person name="Iakiviak M."/>
            <person name="Nagashima K."/>
            <person name="Zhao A."/>
            <person name="Murugkar P."/>
            <person name="Patil A."/>
            <person name="Atabakhsh K."/>
            <person name="Weakley A."/>
            <person name="Yan J."/>
            <person name="Brumbaugh A.R."/>
            <person name="Higginbottom S."/>
            <person name="Dimas A."/>
            <person name="Shiver A.L."/>
            <person name="Deutschbauer A."/>
            <person name="Neff N."/>
            <person name="Sonnenburg J.L."/>
            <person name="Huang K.C."/>
            <person name="Fischbach M.A."/>
        </authorList>
    </citation>
    <scope>NUCLEOTIDE SEQUENCE</scope>
    <source>
        <strain evidence="9">DSM 19829</strain>
    </source>
</reference>
<evidence type="ECO:0000313" key="10">
    <source>
        <dbReference type="Proteomes" id="UP001060164"/>
    </source>
</evidence>
<dbReference type="Gene3D" id="2.40.50.140">
    <property type="entry name" value="Nucleic acid-binding proteins"/>
    <property type="match status" value="1"/>
</dbReference>
<dbReference type="EMBL" id="CP102290">
    <property type="protein sequence ID" value="UWP59013.1"/>
    <property type="molecule type" value="Genomic_DNA"/>
</dbReference>
<evidence type="ECO:0000259" key="8">
    <source>
        <dbReference type="Pfam" id="PF11967"/>
    </source>
</evidence>
<dbReference type="Pfam" id="PF11967">
    <property type="entry name" value="RecO_N"/>
    <property type="match status" value="1"/>
</dbReference>
<dbReference type="InterPro" id="IPR022572">
    <property type="entry name" value="DNA_rep/recomb_RecO_N"/>
</dbReference>
<dbReference type="InterPro" id="IPR037278">
    <property type="entry name" value="ARFGAP/RecO"/>
</dbReference>
<evidence type="ECO:0000256" key="7">
    <source>
        <dbReference type="HAMAP-Rule" id="MF_00201"/>
    </source>
</evidence>
<organism evidence="9 10">
    <name type="scientific">Ruminococcus gauvreauii</name>
    <dbReference type="NCBI Taxonomy" id="438033"/>
    <lineage>
        <taxon>Bacteria</taxon>
        <taxon>Bacillati</taxon>
        <taxon>Bacillota</taxon>
        <taxon>Clostridia</taxon>
        <taxon>Eubacteriales</taxon>
        <taxon>Oscillospiraceae</taxon>
        <taxon>Ruminococcus</taxon>
    </lineage>
</organism>
<evidence type="ECO:0000256" key="4">
    <source>
        <dbReference type="ARBA" id="ARBA00023172"/>
    </source>
</evidence>
<dbReference type="Pfam" id="PF02565">
    <property type="entry name" value="RecO_C"/>
    <property type="match status" value="1"/>
</dbReference>
<dbReference type="HAMAP" id="MF_00201">
    <property type="entry name" value="RecO"/>
    <property type="match status" value="1"/>
</dbReference>
<sequence length="247" mass="27797">MSGPVTVNGVVLLAAPVGEYDKRVVLLTRERGKITAFARGARKSTSALLAAANPFVFAAFRVYEGRSAYSLVAAEVSHHFTELAREQPGVYYGFYFLEFLDYYGREGVDASDMVNLLYAALRGIENPKIPNPLVRRVFELKLMTLNGEYPQVFECVRCGRKEELVTFSLGRSGVLCTECCREDKAGVPVSASLLYTMQYVISSPIGKMYSFTVTDEVLREFERLMDRYVGLYTDKKFKSLEILKMMC</sequence>
<keyword evidence="4 7" id="KW-0233">DNA recombination</keyword>
<keyword evidence="5 7" id="KW-0234">DNA repair</keyword>
<keyword evidence="10" id="KW-1185">Reference proteome</keyword>
<name>A0ABY5VHK7_9FIRM</name>
<dbReference type="Gene3D" id="1.20.1440.120">
    <property type="entry name" value="Recombination protein O, C-terminal domain"/>
    <property type="match status" value="1"/>
</dbReference>
<gene>
    <name evidence="7 9" type="primary">recO</name>
    <name evidence="9" type="ORF">NQ502_16825</name>
</gene>
<dbReference type="SUPFAM" id="SSF50249">
    <property type="entry name" value="Nucleic acid-binding proteins"/>
    <property type="match status" value="1"/>
</dbReference>
<comment type="similarity">
    <text evidence="1 7">Belongs to the RecO family.</text>
</comment>
<dbReference type="PANTHER" id="PTHR33991:SF1">
    <property type="entry name" value="DNA REPAIR PROTEIN RECO"/>
    <property type="match status" value="1"/>
</dbReference>
<dbReference type="NCBIfam" id="TIGR00613">
    <property type="entry name" value="reco"/>
    <property type="match status" value="1"/>
</dbReference>
<proteinExistence type="inferred from homology"/>
<evidence type="ECO:0000256" key="5">
    <source>
        <dbReference type="ARBA" id="ARBA00023204"/>
    </source>
</evidence>
<dbReference type="PANTHER" id="PTHR33991">
    <property type="entry name" value="DNA REPAIR PROTEIN RECO"/>
    <property type="match status" value="1"/>
</dbReference>
<feature type="domain" description="DNA replication/recombination mediator RecO N-terminal" evidence="8">
    <location>
        <begin position="4"/>
        <end position="78"/>
    </location>
</feature>
<dbReference type="InterPro" id="IPR012340">
    <property type="entry name" value="NA-bd_OB-fold"/>
</dbReference>
<dbReference type="SUPFAM" id="SSF57863">
    <property type="entry name" value="ArfGap/RecO-like zinc finger"/>
    <property type="match status" value="1"/>
</dbReference>
<evidence type="ECO:0000256" key="3">
    <source>
        <dbReference type="ARBA" id="ARBA00022763"/>
    </source>
</evidence>
<evidence type="ECO:0000256" key="2">
    <source>
        <dbReference type="ARBA" id="ARBA00021310"/>
    </source>
</evidence>
<evidence type="ECO:0000313" key="9">
    <source>
        <dbReference type="EMBL" id="UWP59013.1"/>
    </source>
</evidence>
<dbReference type="InterPro" id="IPR003717">
    <property type="entry name" value="RecO"/>
</dbReference>
<dbReference type="RefSeq" id="WP_028530300.1">
    <property type="nucleotide sequence ID" value="NZ_CABLBR010000056.1"/>
</dbReference>
<evidence type="ECO:0000256" key="1">
    <source>
        <dbReference type="ARBA" id="ARBA00007452"/>
    </source>
</evidence>
<dbReference type="Proteomes" id="UP001060164">
    <property type="component" value="Chromosome"/>
</dbReference>
<protein>
    <recommendedName>
        <fullName evidence="2 7">DNA repair protein RecO</fullName>
    </recommendedName>
    <alternativeName>
        <fullName evidence="6 7">Recombination protein O</fullName>
    </alternativeName>
</protein>